<gene>
    <name evidence="1" type="ORF">E1956_38310</name>
</gene>
<evidence type="ECO:0000313" key="1">
    <source>
        <dbReference type="EMBL" id="QBR03038.1"/>
    </source>
</evidence>
<dbReference type="AlphaFoldDB" id="A0A4P7D4S2"/>
<dbReference type="RefSeq" id="WP_134758545.1">
    <property type="nucleotide sequence ID" value="NZ_CP038151.1"/>
</dbReference>
<evidence type="ECO:0000313" key="2">
    <source>
        <dbReference type="Proteomes" id="UP000295727"/>
    </source>
</evidence>
<dbReference type="KEGG" id="ppai:E1956_38310"/>
<keyword evidence="2" id="KW-1185">Reference proteome</keyword>
<name>A0A4P7D4S2_9BURK</name>
<proteinExistence type="predicted"/>
<protein>
    <submittedName>
        <fullName evidence="1">Uncharacterized protein</fullName>
    </submittedName>
</protein>
<sequence length="72" mass="8022">MPLRHVYIGHPMICAHLMAAELTAPQNAGEIERACEFTHWEMDICSTKGWGVAQRPEPEVKRFGATSAPSEE</sequence>
<dbReference type="Proteomes" id="UP000295727">
    <property type="component" value="Chromosome 4"/>
</dbReference>
<accession>A0A4P7D4S2</accession>
<organism evidence="1 2">
    <name type="scientific">Paraburkholderia pallida</name>
    <dbReference type="NCBI Taxonomy" id="2547399"/>
    <lineage>
        <taxon>Bacteria</taxon>
        <taxon>Pseudomonadati</taxon>
        <taxon>Pseudomonadota</taxon>
        <taxon>Betaproteobacteria</taxon>
        <taxon>Burkholderiales</taxon>
        <taxon>Burkholderiaceae</taxon>
        <taxon>Paraburkholderia</taxon>
    </lineage>
</organism>
<dbReference type="EMBL" id="CP038151">
    <property type="protein sequence ID" value="QBR03038.1"/>
    <property type="molecule type" value="Genomic_DNA"/>
</dbReference>
<reference evidence="1 2" key="1">
    <citation type="submission" date="2019-03" db="EMBL/GenBank/DDBJ databases">
        <title>Paraburkholderia sp. 7MH5, isolated from subtropical forest soil.</title>
        <authorList>
            <person name="Gao Z.-H."/>
            <person name="Qiu L.-H."/>
        </authorList>
    </citation>
    <scope>NUCLEOTIDE SEQUENCE [LARGE SCALE GENOMIC DNA]</scope>
    <source>
        <strain evidence="1 2">7MH5</strain>
    </source>
</reference>